<evidence type="ECO:0000256" key="1">
    <source>
        <dbReference type="SAM" id="MobiDB-lite"/>
    </source>
</evidence>
<name>A0AAN7RB00_TRANT</name>
<sequence>MMDGDSAVEISPANIIIEDQRGVGTTPCHDLPRCCFDDCNGVRLVAIFEGTENGNEDADRTYVFVNGRRVVAENGDVGENCTKLAPGEEYAEITELKKLNGDIKAGEANVNGHRCFEDVDAVDGTAEVENGSGINGEDGNHIMEKTDLFVTEDFKVESEKLDPLEEVDVVYSSESEALRAPNLEDTFKADSSFEVVEKVPESEEEGTNDNGSIDCKQPLKKIEDQPGQLDSNSEMPNSDSQAVNDKKAACLTDSRGPEENTAELSDIVESSSEDSEFHGNADSLCDIKESSNITK</sequence>
<dbReference type="EMBL" id="JAXQNO010000006">
    <property type="protein sequence ID" value="KAK4796367.1"/>
    <property type="molecule type" value="Genomic_DNA"/>
</dbReference>
<protein>
    <submittedName>
        <fullName evidence="2">Uncharacterized protein</fullName>
    </submittedName>
</protein>
<comment type="caution">
    <text evidence="2">The sequence shown here is derived from an EMBL/GenBank/DDBJ whole genome shotgun (WGS) entry which is preliminary data.</text>
</comment>
<reference evidence="2 3" key="1">
    <citation type="journal article" date="2023" name="Hortic Res">
        <title>Pangenome of water caltrop reveals structural variations and asymmetric subgenome divergence after allopolyploidization.</title>
        <authorList>
            <person name="Zhang X."/>
            <person name="Chen Y."/>
            <person name="Wang L."/>
            <person name="Yuan Y."/>
            <person name="Fang M."/>
            <person name="Shi L."/>
            <person name="Lu R."/>
            <person name="Comes H.P."/>
            <person name="Ma Y."/>
            <person name="Chen Y."/>
            <person name="Huang G."/>
            <person name="Zhou Y."/>
            <person name="Zheng Z."/>
            <person name="Qiu Y."/>
        </authorList>
    </citation>
    <scope>NUCLEOTIDE SEQUENCE [LARGE SCALE GENOMIC DNA]</scope>
    <source>
        <strain evidence="2">F231</strain>
    </source>
</reference>
<accession>A0AAN7RB00</accession>
<evidence type="ECO:0000313" key="2">
    <source>
        <dbReference type="EMBL" id="KAK4796367.1"/>
    </source>
</evidence>
<evidence type="ECO:0000313" key="3">
    <source>
        <dbReference type="Proteomes" id="UP001346149"/>
    </source>
</evidence>
<dbReference type="AlphaFoldDB" id="A0AAN7RB00"/>
<proteinExistence type="predicted"/>
<feature type="compositionally biased region" description="Basic and acidic residues" evidence="1">
    <location>
        <begin position="275"/>
        <end position="289"/>
    </location>
</feature>
<gene>
    <name evidence="2" type="ORF">SAY86_028693</name>
</gene>
<dbReference type="Proteomes" id="UP001346149">
    <property type="component" value="Unassembled WGS sequence"/>
</dbReference>
<keyword evidence="3" id="KW-1185">Reference proteome</keyword>
<feature type="compositionally biased region" description="Polar residues" evidence="1">
    <location>
        <begin position="228"/>
        <end position="243"/>
    </location>
</feature>
<feature type="region of interest" description="Disordered" evidence="1">
    <location>
        <begin position="196"/>
        <end position="295"/>
    </location>
</feature>
<organism evidence="2 3">
    <name type="scientific">Trapa natans</name>
    <name type="common">Water chestnut</name>
    <dbReference type="NCBI Taxonomy" id="22666"/>
    <lineage>
        <taxon>Eukaryota</taxon>
        <taxon>Viridiplantae</taxon>
        <taxon>Streptophyta</taxon>
        <taxon>Embryophyta</taxon>
        <taxon>Tracheophyta</taxon>
        <taxon>Spermatophyta</taxon>
        <taxon>Magnoliopsida</taxon>
        <taxon>eudicotyledons</taxon>
        <taxon>Gunneridae</taxon>
        <taxon>Pentapetalae</taxon>
        <taxon>rosids</taxon>
        <taxon>malvids</taxon>
        <taxon>Myrtales</taxon>
        <taxon>Lythraceae</taxon>
        <taxon>Trapa</taxon>
    </lineage>
</organism>